<organism evidence="1 2">
    <name type="scientific">Candidatus Accumulibacter meliphilus</name>
    <dbReference type="NCBI Taxonomy" id="2211374"/>
    <lineage>
        <taxon>Bacteria</taxon>
        <taxon>Pseudomonadati</taxon>
        <taxon>Pseudomonadota</taxon>
        <taxon>Betaproteobacteria</taxon>
        <taxon>Candidatus Accumulibacter</taxon>
    </lineage>
</organism>
<dbReference type="InterPro" id="IPR001343">
    <property type="entry name" value="Hemolysn_Ca-bd"/>
</dbReference>
<dbReference type="PROSITE" id="PS00330">
    <property type="entry name" value="HEMOLYSIN_CALCIUM"/>
    <property type="match status" value="1"/>
</dbReference>
<evidence type="ECO:0008006" key="3">
    <source>
        <dbReference type="Google" id="ProtNLM"/>
    </source>
</evidence>
<evidence type="ECO:0000313" key="2">
    <source>
        <dbReference type="Proteomes" id="UP000253831"/>
    </source>
</evidence>
<reference evidence="1 2" key="1">
    <citation type="submission" date="2018-05" db="EMBL/GenBank/DDBJ databases">
        <title>Integrated omic analyses show evidence that a Ca. Accumulibacter phosphatis strain performs denitrification under micro-aerobic conditions.</title>
        <authorList>
            <person name="Camejo P.Y."/>
            <person name="Katherine M.D."/>
            <person name="Daniel N.R."/>
        </authorList>
    </citation>
    <scope>NUCLEOTIDE SEQUENCE [LARGE SCALE GENOMIC DNA]</scope>
    <source>
        <strain evidence="1">UW-LDO-IC</strain>
    </source>
</reference>
<gene>
    <name evidence="1" type="ORF">DVS81_20200</name>
</gene>
<dbReference type="GO" id="GO:0005509">
    <property type="term" value="F:calcium ion binding"/>
    <property type="evidence" value="ECO:0007669"/>
    <property type="project" value="InterPro"/>
</dbReference>
<evidence type="ECO:0000313" key="1">
    <source>
        <dbReference type="EMBL" id="RDE48784.1"/>
    </source>
</evidence>
<dbReference type="InterPro" id="IPR018511">
    <property type="entry name" value="Hemolysin-typ_Ca-bd_CS"/>
</dbReference>
<dbReference type="Proteomes" id="UP000253831">
    <property type="component" value="Unassembled WGS sequence"/>
</dbReference>
<dbReference type="Gene3D" id="2.150.10.10">
    <property type="entry name" value="Serralysin-like metalloprotease, C-terminal"/>
    <property type="match status" value="1"/>
</dbReference>
<dbReference type="PANTHER" id="PTHR39431:SF1">
    <property type="entry name" value="FRPA_C-RELATED PROTEIN"/>
    <property type="match status" value="1"/>
</dbReference>
<dbReference type="PRINTS" id="PR00313">
    <property type="entry name" value="CABNDNGRPT"/>
</dbReference>
<accession>A0A369XFZ5</accession>
<dbReference type="AlphaFoldDB" id="A0A369XFZ5"/>
<dbReference type="EMBL" id="QPGA01000089">
    <property type="protein sequence ID" value="RDE48784.1"/>
    <property type="molecule type" value="Genomic_DNA"/>
</dbReference>
<dbReference type="Pfam" id="PF00353">
    <property type="entry name" value="HemolysinCabind"/>
    <property type="match status" value="2"/>
</dbReference>
<protein>
    <recommendedName>
        <fullName evidence="3">Alkaline phosphatase</fullName>
    </recommendedName>
</protein>
<feature type="non-terminal residue" evidence="1">
    <location>
        <position position="526"/>
    </location>
</feature>
<proteinExistence type="predicted"/>
<dbReference type="SUPFAM" id="SSF51120">
    <property type="entry name" value="beta-Roll"/>
    <property type="match status" value="1"/>
</dbReference>
<dbReference type="PANTHER" id="PTHR39431">
    <property type="entry name" value="FRPA/C-RELATED PROTEIN"/>
    <property type="match status" value="1"/>
</dbReference>
<comment type="caution">
    <text evidence="1">The sequence shown here is derived from an EMBL/GenBank/DDBJ whole genome shotgun (WGS) entry which is preliminary data.</text>
</comment>
<name>A0A369XFZ5_9PROT</name>
<dbReference type="InterPro" id="IPR011049">
    <property type="entry name" value="Serralysin-like_metalloprot_C"/>
</dbReference>
<sequence>MSFAHVFDPAANTTFLSSQTASPLRVDPLILDLDNDGLETIGINTSNPILFDHNGNGVKTATGWVKSDDAFLVLDRNGNGSIDNGRELFGDSTPLSASGVAADGFTALAQEDTNGDGKVDSLDARFASLRLWRDLNQDGISQAGELFTLASQGIIALNVASTANSQLLANGNQIADLGGYVRSDGSTGTLGEVTAQLGDINLANNPFYSQFTDPIALTEQARNLPDMQGAGLVRSLREAASLQNAAGSALASQLAAFAAENTRSGQLARLDDLLKAWGDTSSMATTATGAFAGVNLTVNFAGVTSGSSAWHAWLDKLSILERFNGQTFLPVPATGTTLSIDFFNTRENLLDASYAALKASVYGGLLLQTRLKPYLGDIDLTVDENGVQVDFSAMESRLDAAYQSDKPNAFIDRLELIKHAGQSLDPMGWHGEQKLATWISDAEASGTWATTRAAIGAEFTTTPAAGDDIYLGTSGNDNVNGAGGNNYLLGAGGNDTLNGGDGADRLFGGSGNDTLYGNGGNDLLDG</sequence>